<name>A0A9D4GQB5_DREPO</name>
<gene>
    <name evidence="1" type="ORF">DPMN_121185</name>
</gene>
<protein>
    <submittedName>
        <fullName evidence="1">Uncharacterized protein</fullName>
    </submittedName>
</protein>
<sequence length="101" mass="11689">MPGITRNEVAMICDEWKVYRVEEIENSVMYDNDDKLKRVDHFWKEVLSRKSASGNQKFPTLQKLVYSSLCLTHGNADVERSLSINKKILTSERTLLSESSH</sequence>
<keyword evidence="2" id="KW-1185">Reference proteome</keyword>
<dbReference type="EMBL" id="JAIWYP010000005">
    <property type="protein sequence ID" value="KAH3819450.1"/>
    <property type="molecule type" value="Genomic_DNA"/>
</dbReference>
<comment type="caution">
    <text evidence="1">The sequence shown here is derived from an EMBL/GenBank/DDBJ whole genome shotgun (WGS) entry which is preliminary data.</text>
</comment>
<evidence type="ECO:0000313" key="2">
    <source>
        <dbReference type="Proteomes" id="UP000828390"/>
    </source>
</evidence>
<dbReference type="Proteomes" id="UP000828390">
    <property type="component" value="Unassembled WGS sequence"/>
</dbReference>
<proteinExistence type="predicted"/>
<reference evidence="1" key="2">
    <citation type="submission" date="2020-11" db="EMBL/GenBank/DDBJ databases">
        <authorList>
            <person name="McCartney M.A."/>
            <person name="Auch B."/>
            <person name="Kono T."/>
            <person name="Mallez S."/>
            <person name="Becker A."/>
            <person name="Gohl D.M."/>
            <person name="Silverstein K.A.T."/>
            <person name="Koren S."/>
            <person name="Bechman K.B."/>
            <person name="Herman A."/>
            <person name="Abrahante J.E."/>
            <person name="Garbe J."/>
        </authorList>
    </citation>
    <scope>NUCLEOTIDE SEQUENCE</scope>
    <source>
        <strain evidence="1">Duluth1</strain>
        <tissue evidence="1">Whole animal</tissue>
    </source>
</reference>
<organism evidence="1 2">
    <name type="scientific">Dreissena polymorpha</name>
    <name type="common">Zebra mussel</name>
    <name type="synonym">Mytilus polymorpha</name>
    <dbReference type="NCBI Taxonomy" id="45954"/>
    <lineage>
        <taxon>Eukaryota</taxon>
        <taxon>Metazoa</taxon>
        <taxon>Spiralia</taxon>
        <taxon>Lophotrochozoa</taxon>
        <taxon>Mollusca</taxon>
        <taxon>Bivalvia</taxon>
        <taxon>Autobranchia</taxon>
        <taxon>Heteroconchia</taxon>
        <taxon>Euheterodonta</taxon>
        <taxon>Imparidentia</taxon>
        <taxon>Neoheterodontei</taxon>
        <taxon>Myida</taxon>
        <taxon>Dreissenoidea</taxon>
        <taxon>Dreissenidae</taxon>
        <taxon>Dreissena</taxon>
    </lineage>
</organism>
<accession>A0A9D4GQB5</accession>
<evidence type="ECO:0000313" key="1">
    <source>
        <dbReference type="EMBL" id="KAH3819450.1"/>
    </source>
</evidence>
<reference evidence="1" key="1">
    <citation type="journal article" date="2019" name="bioRxiv">
        <title>The Genome of the Zebra Mussel, Dreissena polymorpha: A Resource for Invasive Species Research.</title>
        <authorList>
            <person name="McCartney M.A."/>
            <person name="Auch B."/>
            <person name="Kono T."/>
            <person name="Mallez S."/>
            <person name="Zhang Y."/>
            <person name="Obille A."/>
            <person name="Becker A."/>
            <person name="Abrahante J.E."/>
            <person name="Garbe J."/>
            <person name="Badalamenti J.P."/>
            <person name="Herman A."/>
            <person name="Mangelson H."/>
            <person name="Liachko I."/>
            <person name="Sullivan S."/>
            <person name="Sone E.D."/>
            <person name="Koren S."/>
            <person name="Silverstein K.A.T."/>
            <person name="Beckman K.B."/>
            <person name="Gohl D.M."/>
        </authorList>
    </citation>
    <scope>NUCLEOTIDE SEQUENCE</scope>
    <source>
        <strain evidence="1">Duluth1</strain>
        <tissue evidence="1">Whole animal</tissue>
    </source>
</reference>
<dbReference type="AlphaFoldDB" id="A0A9D4GQB5"/>